<keyword evidence="2" id="KW-1185">Reference proteome</keyword>
<dbReference type="Proteomes" id="UP001165101">
    <property type="component" value="Unassembled WGS sequence"/>
</dbReference>
<name>A0ACB5UBS3_CANBO</name>
<protein>
    <submittedName>
        <fullName evidence="1">Unnamed protein product</fullName>
    </submittedName>
</protein>
<accession>A0ACB5UBS3</accession>
<gene>
    <name evidence="1" type="ORF">Cboi01_000668800</name>
</gene>
<proteinExistence type="predicted"/>
<evidence type="ECO:0000313" key="1">
    <source>
        <dbReference type="EMBL" id="GMF06430.1"/>
    </source>
</evidence>
<sequence length="159" mass="17643">MKIKKEKMKNEDVEMTDSVPLPPTSETGFSNINNNNSDLLNINKSSNSNSNSNSNYSSTNIKQEDTDDSDDSDKGVMVEAKHTAGMVRNHPSIQAPQKPILPIGSSKSINSSNSSHNSSHIHIHNNIANRNNPHLKDSQQEHLQNSKLIHQEYNKISNT</sequence>
<reference evidence="1" key="1">
    <citation type="submission" date="2023-04" db="EMBL/GenBank/DDBJ databases">
        <title>Candida boidinii NBRC 1967.</title>
        <authorList>
            <person name="Ichikawa N."/>
            <person name="Sato H."/>
            <person name="Tonouchi N."/>
        </authorList>
    </citation>
    <scope>NUCLEOTIDE SEQUENCE</scope>
    <source>
        <strain evidence="1">NBRC 1967</strain>
    </source>
</reference>
<evidence type="ECO:0000313" key="2">
    <source>
        <dbReference type="Proteomes" id="UP001165101"/>
    </source>
</evidence>
<comment type="caution">
    <text evidence="1">The sequence shown here is derived from an EMBL/GenBank/DDBJ whole genome shotgun (WGS) entry which is preliminary data.</text>
</comment>
<dbReference type="EMBL" id="BSXV01008537">
    <property type="protein sequence ID" value="GMF06430.1"/>
    <property type="molecule type" value="Genomic_DNA"/>
</dbReference>
<organism evidence="1 2">
    <name type="scientific">Candida boidinii</name>
    <name type="common">Yeast</name>
    <dbReference type="NCBI Taxonomy" id="5477"/>
    <lineage>
        <taxon>Eukaryota</taxon>
        <taxon>Fungi</taxon>
        <taxon>Dikarya</taxon>
        <taxon>Ascomycota</taxon>
        <taxon>Saccharomycotina</taxon>
        <taxon>Pichiomycetes</taxon>
        <taxon>Pichiales</taxon>
        <taxon>Pichiaceae</taxon>
        <taxon>Ogataea</taxon>
        <taxon>Ogataea/Candida clade</taxon>
    </lineage>
</organism>